<dbReference type="EMBL" id="VEWN01000001">
    <property type="protein sequence ID" value="KAA1058608.1"/>
    <property type="molecule type" value="Genomic_DNA"/>
</dbReference>
<accession>A0A5B0L4J9</accession>
<reference evidence="2 3" key="1">
    <citation type="submission" date="2019-07" db="EMBL/GenBank/DDBJ databases">
        <title>Genome sequencing of the stress-tolerant strain Azospirillum brasilense Az19.</title>
        <authorList>
            <person name="Maroniche G.A."/>
            <person name="Garcia J.E."/>
            <person name="Pagnussat L."/>
            <person name="Amenta M."/>
            <person name="Creus C.M."/>
        </authorList>
    </citation>
    <scope>NUCLEOTIDE SEQUENCE [LARGE SCALE GENOMIC DNA]</scope>
    <source>
        <strain evidence="2 3">Az19</strain>
    </source>
</reference>
<dbReference type="AlphaFoldDB" id="A0A5B0L4J9"/>
<comment type="caution">
    <text evidence="2">The sequence shown here is derived from an EMBL/GenBank/DDBJ whole genome shotgun (WGS) entry which is preliminary data.</text>
</comment>
<feature type="compositionally biased region" description="Pro residues" evidence="1">
    <location>
        <begin position="33"/>
        <end position="42"/>
    </location>
</feature>
<feature type="compositionally biased region" description="Gly residues" evidence="1">
    <location>
        <begin position="15"/>
        <end position="24"/>
    </location>
</feature>
<dbReference type="Proteomes" id="UP000325333">
    <property type="component" value="Unassembled WGS sequence"/>
</dbReference>
<name>A0A5B0L4J9_9PROT</name>
<evidence type="ECO:0000313" key="3">
    <source>
        <dbReference type="Proteomes" id="UP000325333"/>
    </source>
</evidence>
<gene>
    <name evidence="2" type="ORF">FH063_000808</name>
</gene>
<organism evidence="2 3">
    <name type="scientific">Azospirillum argentinense</name>
    <dbReference type="NCBI Taxonomy" id="2970906"/>
    <lineage>
        <taxon>Bacteria</taxon>
        <taxon>Pseudomonadati</taxon>
        <taxon>Pseudomonadota</taxon>
        <taxon>Alphaproteobacteria</taxon>
        <taxon>Rhodospirillales</taxon>
        <taxon>Azospirillaceae</taxon>
        <taxon>Azospirillum</taxon>
    </lineage>
</organism>
<feature type="region of interest" description="Disordered" evidence="1">
    <location>
        <begin position="1"/>
        <end position="48"/>
    </location>
</feature>
<evidence type="ECO:0000313" key="2">
    <source>
        <dbReference type="EMBL" id="KAA1058608.1"/>
    </source>
</evidence>
<proteinExistence type="predicted"/>
<protein>
    <submittedName>
        <fullName evidence="2">Uncharacterized protein</fullName>
    </submittedName>
</protein>
<evidence type="ECO:0000256" key="1">
    <source>
        <dbReference type="SAM" id="MobiDB-lite"/>
    </source>
</evidence>
<sequence length="48" mass="4926">MNENLRTIPSPLWGEGQGEGGARGGTSSTSAPPHRPFGPPSPQRGEGL</sequence>